<keyword evidence="1" id="KW-0732">Signal</keyword>
<evidence type="ECO:0000256" key="1">
    <source>
        <dbReference type="SAM" id="SignalP"/>
    </source>
</evidence>
<evidence type="ECO:0000313" key="3">
    <source>
        <dbReference type="Proteomes" id="UP000753724"/>
    </source>
</evidence>
<dbReference type="Pfam" id="PF10518">
    <property type="entry name" value="TAT_signal"/>
    <property type="match status" value="1"/>
</dbReference>
<dbReference type="PROSITE" id="PS51318">
    <property type="entry name" value="TAT"/>
    <property type="match status" value="1"/>
</dbReference>
<dbReference type="EMBL" id="JAAAPO010000003">
    <property type="protein sequence ID" value="NBC36561.1"/>
    <property type="molecule type" value="Genomic_DNA"/>
</dbReference>
<evidence type="ECO:0000313" key="2">
    <source>
        <dbReference type="EMBL" id="NBC36561.1"/>
    </source>
</evidence>
<protein>
    <submittedName>
        <fullName evidence="2">Twin-arginine translocation signal domain-containing protein</fullName>
    </submittedName>
</protein>
<gene>
    <name evidence="2" type="ORF">GTZ99_08325</name>
</gene>
<name>A0ABW9XDE3_9SPHN</name>
<organism evidence="2 3">
    <name type="scientific">Novosphingobium ovatum</name>
    <dbReference type="NCBI Taxonomy" id="1908523"/>
    <lineage>
        <taxon>Bacteria</taxon>
        <taxon>Pseudomonadati</taxon>
        <taxon>Pseudomonadota</taxon>
        <taxon>Alphaproteobacteria</taxon>
        <taxon>Sphingomonadales</taxon>
        <taxon>Sphingomonadaceae</taxon>
        <taxon>Novosphingobium</taxon>
    </lineage>
</organism>
<dbReference type="Proteomes" id="UP000753724">
    <property type="component" value="Unassembled WGS sequence"/>
</dbReference>
<reference evidence="3" key="1">
    <citation type="submission" date="2020-01" db="EMBL/GenBank/DDBJ databases">
        <title>Sphingomonas sp. strain CSW-10.</title>
        <authorList>
            <person name="Chen W.-M."/>
        </authorList>
    </citation>
    <scope>NUCLEOTIDE SEQUENCE [LARGE SCALE GENOMIC DNA]</scope>
    <source>
        <strain evidence="3">FSY-8</strain>
    </source>
</reference>
<comment type="caution">
    <text evidence="2">The sequence shown here is derived from an EMBL/GenBank/DDBJ whole genome shotgun (WGS) entry which is preliminary data.</text>
</comment>
<feature type="signal peptide" evidence="1">
    <location>
        <begin position="1"/>
        <end position="39"/>
    </location>
</feature>
<proteinExistence type="predicted"/>
<dbReference type="RefSeq" id="WP_161717843.1">
    <property type="nucleotide sequence ID" value="NZ_JAAAPO010000003.1"/>
</dbReference>
<dbReference type="NCBIfam" id="TIGR01409">
    <property type="entry name" value="TAT_signal_seq"/>
    <property type="match status" value="1"/>
</dbReference>
<dbReference type="InterPro" id="IPR006311">
    <property type="entry name" value="TAT_signal"/>
</dbReference>
<accession>A0ABW9XDE3</accession>
<feature type="chain" id="PRO_5047425248" evidence="1">
    <location>
        <begin position="40"/>
        <end position="136"/>
    </location>
</feature>
<sequence>MTEVTVKPTLAASRRSLLKGSALAGAAAALPLASSTAHAAARLVVYDSRVAESRDFAAQHRGGLMLDMAVAHDDRFALLRGDLPAITHVEGLTRWSDWLMVRGAMEERGLRLASETRIAAPLTGRDHLFRWALRSR</sequence>
<keyword evidence="3" id="KW-1185">Reference proteome</keyword>
<dbReference type="InterPro" id="IPR019546">
    <property type="entry name" value="TAT_signal_bac_arc"/>
</dbReference>